<dbReference type="GO" id="GO:0016853">
    <property type="term" value="F:isomerase activity"/>
    <property type="evidence" value="ECO:0007669"/>
    <property type="project" value="InterPro"/>
</dbReference>
<dbReference type="AlphaFoldDB" id="B7AT82"/>
<dbReference type="Pfam" id="PF01263">
    <property type="entry name" value="Aldose_epim"/>
    <property type="match status" value="1"/>
</dbReference>
<dbReference type="SUPFAM" id="SSF74650">
    <property type="entry name" value="Galactose mutarotase-like"/>
    <property type="match status" value="1"/>
</dbReference>
<sequence length="299" mass="34180">MRYTIQNEYLKVTVDSKGCEIVSAITAADNREHIWQADPAAWKRHAPVLFPLVGKYRDNSVTYNGRQYRMTQHGFARDMEFEPVKIEDDKLTMCLKADASTLEAYPFFFKLECTYRLDGSSIAASWRVSDTQDEAMYFSIGAHPAFVLDGHESLTGCRIGFAMDRYGVEAVNPDMKAEGISYRLLNAEGLLEDKEYKLDTEDGVMVTEGFFDRDAYIIENNQCHEVYLECDGERFVTVKFDAPVFGLWSPVGKNVPFICIEPWYGRADRADYSGTLEERKWGNRIAPGEVFERGYTIVF</sequence>
<dbReference type="InterPro" id="IPR014718">
    <property type="entry name" value="GH-type_carb-bd"/>
</dbReference>
<dbReference type="STRING" id="483218.BACPEC_01352"/>
<dbReference type="InterPro" id="IPR011013">
    <property type="entry name" value="Gal_mutarotase_sf_dom"/>
</dbReference>
<dbReference type="HOGENOM" id="CLU_057834_1_0_9"/>
<evidence type="ECO:0008006" key="3">
    <source>
        <dbReference type="Google" id="ProtNLM"/>
    </source>
</evidence>
<organism evidence="1 2">
    <name type="scientific">[Bacteroides] pectinophilus ATCC 43243</name>
    <dbReference type="NCBI Taxonomy" id="483218"/>
    <lineage>
        <taxon>Bacteria</taxon>
        <taxon>Bacillati</taxon>
        <taxon>Bacillota</taxon>
        <taxon>Clostridia</taxon>
        <taxon>Eubacteriales</taxon>
    </lineage>
</organism>
<comment type="caution">
    <text evidence="1">The sequence shown here is derived from an EMBL/GenBank/DDBJ whole genome shotgun (WGS) entry which is preliminary data.</text>
</comment>
<dbReference type="Proteomes" id="UP000003136">
    <property type="component" value="Unassembled WGS sequence"/>
</dbReference>
<reference evidence="1 2" key="2">
    <citation type="submission" date="2008-11" db="EMBL/GenBank/DDBJ databases">
        <authorList>
            <person name="Fulton L."/>
            <person name="Clifton S."/>
            <person name="Fulton B."/>
            <person name="Xu J."/>
            <person name="Minx P."/>
            <person name="Pepin K.H."/>
            <person name="Johnson M."/>
            <person name="Bhonagiri V."/>
            <person name="Nash W.E."/>
            <person name="Mardis E.R."/>
            <person name="Wilson R.K."/>
        </authorList>
    </citation>
    <scope>NUCLEOTIDE SEQUENCE [LARGE SCALE GENOMIC DNA]</scope>
    <source>
        <strain evidence="1 2">ATCC 43243</strain>
    </source>
</reference>
<protein>
    <recommendedName>
        <fullName evidence="3">Aldose 1-epimerase</fullName>
    </recommendedName>
</protein>
<reference evidence="1 2" key="1">
    <citation type="submission" date="2008-11" db="EMBL/GenBank/DDBJ databases">
        <title>Draft genome sequence of Bacteroides pectinophilus (ATCC 43243).</title>
        <authorList>
            <person name="Sudarsanam P."/>
            <person name="Ley R."/>
            <person name="Guruge J."/>
            <person name="Turnbaugh P.J."/>
            <person name="Mahowald M."/>
            <person name="Liep D."/>
            <person name="Gordon J."/>
        </authorList>
    </citation>
    <scope>NUCLEOTIDE SEQUENCE [LARGE SCALE GENOMIC DNA]</scope>
    <source>
        <strain evidence="1 2">ATCC 43243</strain>
    </source>
</reference>
<dbReference type="EMBL" id="ABVQ01000036">
    <property type="protein sequence ID" value="EEC56866.1"/>
    <property type="molecule type" value="Genomic_DNA"/>
</dbReference>
<dbReference type="Gene3D" id="2.70.98.10">
    <property type="match status" value="1"/>
</dbReference>
<evidence type="ECO:0000313" key="1">
    <source>
        <dbReference type="EMBL" id="EEC56866.1"/>
    </source>
</evidence>
<proteinExistence type="predicted"/>
<dbReference type="GO" id="GO:0030246">
    <property type="term" value="F:carbohydrate binding"/>
    <property type="evidence" value="ECO:0007669"/>
    <property type="project" value="InterPro"/>
</dbReference>
<dbReference type="InterPro" id="IPR008183">
    <property type="entry name" value="Aldose_1/G6P_1-epimerase"/>
</dbReference>
<dbReference type="CDD" id="cd09024">
    <property type="entry name" value="Aldose_epim_lacX"/>
    <property type="match status" value="1"/>
</dbReference>
<dbReference type="GO" id="GO:0005975">
    <property type="term" value="P:carbohydrate metabolic process"/>
    <property type="evidence" value="ECO:0007669"/>
    <property type="project" value="InterPro"/>
</dbReference>
<accession>B7AT82</accession>
<name>B7AT82_9FIRM</name>
<dbReference type="InterPro" id="IPR037481">
    <property type="entry name" value="LacX"/>
</dbReference>
<keyword evidence="2" id="KW-1185">Reference proteome</keyword>
<dbReference type="eggNOG" id="COG2017">
    <property type="taxonomic scope" value="Bacteria"/>
</dbReference>
<evidence type="ECO:0000313" key="2">
    <source>
        <dbReference type="Proteomes" id="UP000003136"/>
    </source>
</evidence>
<gene>
    <name evidence="1" type="ORF">BACPEC_01352</name>
</gene>